<proteinExistence type="predicted"/>
<dbReference type="EMBL" id="LR796543">
    <property type="protein sequence ID" value="CAB4150384.1"/>
    <property type="molecule type" value="Genomic_DNA"/>
</dbReference>
<name>A0A6J5MU17_9CAUD</name>
<organism evidence="1">
    <name type="scientific">uncultured Caudovirales phage</name>
    <dbReference type="NCBI Taxonomy" id="2100421"/>
    <lineage>
        <taxon>Viruses</taxon>
        <taxon>Duplodnaviria</taxon>
        <taxon>Heunggongvirae</taxon>
        <taxon>Uroviricota</taxon>
        <taxon>Caudoviricetes</taxon>
        <taxon>Peduoviridae</taxon>
        <taxon>Maltschvirus</taxon>
        <taxon>Maltschvirus maltsch</taxon>
    </lineage>
</organism>
<protein>
    <submittedName>
        <fullName evidence="1">Uncharacterized protein</fullName>
    </submittedName>
</protein>
<gene>
    <name evidence="1" type="ORF">UFOVP571_32</name>
</gene>
<accession>A0A6J5MU17</accession>
<reference evidence="1" key="1">
    <citation type="submission" date="2020-04" db="EMBL/GenBank/DDBJ databases">
        <authorList>
            <person name="Chiriac C."/>
            <person name="Salcher M."/>
            <person name="Ghai R."/>
            <person name="Kavagutti S V."/>
        </authorList>
    </citation>
    <scope>NUCLEOTIDE SEQUENCE</scope>
</reference>
<sequence length="111" mass="12532">MTNLERYEAMDANQLIIQLDDLASSAEREVIFAMIPQLRPDYDLEQNPKTALRKSIEKSLEIMLEMMVLLLVLDQKEGGCVMQGAGELVAESASRVQNSTQKLLNLYKNSK</sequence>
<evidence type="ECO:0000313" key="1">
    <source>
        <dbReference type="EMBL" id="CAB4150384.1"/>
    </source>
</evidence>